<feature type="domain" description="Response regulatory" evidence="4">
    <location>
        <begin position="4"/>
        <end position="120"/>
    </location>
</feature>
<name>A0ABY5ZPI6_9BACT</name>
<evidence type="ECO:0000256" key="2">
    <source>
        <dbReference type="PROSITE-ProRule" id="PRU00169"/>
    </source>
</evidence>
<keyword evidence="1 2" id="KW-0597">Phosphoprotein</keyword>
<feature type="region of interest" description="Disordered" evidence="3">
    <location>
        <begin position="123"/>
        <end position="145"/>
    </location>
</feature>
<gene>
    <name evidence="5" type="ORF">L9S41_06230</name>
</gene>
<dbReference type="Gene3D" id="3.40.50.2300">
    <property type="match status" value="1"/>
</dbReference>
<dbReference type="PANTHER" id="PTHR44591:SF3">
    <property type="entry name" value="RESPONSE REGULATORY DOMAIN-CONTAINING PROTEIN"/>
    <property type="match status" value="1"/>
</dbReference>
<dbReference type="Pfam" id="PF00072">
    <property type="entry name" value="Response_reg"/>
    <property type="match status" value="1"/>
</dbReference>
<keyword evidence="6" id="KW-1185">Reference proteome</keyword>
<dbReference type="InterPro" id="IPR001789">
    <property type="entry name" value="Sig_transdc_resp-reg_receiver"/>
</dbReference>
<dbReference type="SMART" id="SM00448">
    <property type="entry name" value="REC"/>
    <property type="match status" value="1"/>
</dbReference>
<dbReference type="PROSITE" id="PS50110">
    <property type="entry name" value="RESPONSE_REGULATORY"/>
    <property type="match status" value="1"/>
</dbReference>
<protein>
    <submittedName>
        <fullName evidence="5">Response regulator</fullName>
    </submittedName>
</protein>
<dbReference type="EMBL" id="CP092109">
    <property type="protein sequence ID" value="UWZ80988.1"/>
    <property type="molecule type" value="Genomic_DNA"/>
</dbReference>
<dbReference type="InterPro" id="IPR011006">
    <property type="entry name" value="CheY-like_superfamily"/>
</dbReference>
<dbReference type="RefSeq" id="WP_260749356.1">
    <property type="nucleotide sequence ID" value="NZ_CP092109.1"/>
</dbReference>
<evidence type="ECO:0000256" key="3">
    <source>
        <dbReference type="SAM" id="MobiDB-lite"/>
    </source>
</evidence>
<dbReference type="PANTHER" id="PTHR44591">
    <property type="entry name" value="STRESS RESPONSE REGULATOR PROTEIN 1"/>
    <property type="match status" value="1"/>
</dbReference>
<evidence type="ECO:0000313" key="6">
    <source>
        <dbReference type="Proteomes" id="UP001060414"/>
    </source>
</evidence>
<evidence type="ECO:0000259" key="4">
    <source>
        <dbReference type="PROSITE" id="PS50110"/>
    </source>
</evidence>
<proteinExistence type="predicted"/>
<feature type="modified residue" description="4-aspartylphosphate" evidence="2">
    <location>
        <position position="53"/>
    </location>
</feature>
<accession>A0ABY5ZPI6</accession>
<dbReference type="InterPro" id="IPR050595">
    <property type="entry name" value="Bact_response_regulator"/>
</dbReference>
<evidence type="ECO:0000313" key="5">
    <source>
        <dbReference type="EMBL" id="UWZ80988.1"/>
    </source>
</evidence>
<reference evidence="5" key="1">
    <citation type="journal article" date="2022" name="Environ. Microbiol.">
        <title>Geoalkalibacter halelectricus SAP #1 sp. nov. possessing extracellular electron transfer and mineral#reducing capabilities from a haloalkaline environment.</title>
        <authorList>
            <person name="Yadav S."/>
            <person name="Singh R."/>
            <person name="Sundharam S.S."/>
            <person name="Chaudhary S."/>
            <person name="Krishnamurthi S."/>
            <person name="Patil S.A."/>
        </authorList>
    </citation>
    <scope>NUCLEOTIDE SEQUENCE</scope>
    <source>
        <strain evidence="5">SAP-1</strain>
    </source>
</reference>
<dbReference type="Proteomes" id="UP001060414">
    <property type="component" value="Chromosome"/>
</dbReference>
<dbReference type="CDD" id="cd17574">
    <property type="entry name" value="REC_OmpR"/>
    <property type="match status" value="1"/>
</dbReference>
<dbReference type="SUPFAM" id="SSF52172">
    <property type="entry name" value="CheY-like"/>
    <property type="match status" value="1"/>
</dbReference>
<sequence length="145" mass="15885">MQAKILCVEDDPGILTLQLKLLERLGYQTLAARDGLEAFDLILRERPDAVVLDVMLPGCDGFTLADKIRRTDGINNTPVAFVSAKSDLGDFRHGFRCGAQIYLAKPFTSTALQTAVESLLQQGKTRPAVNTRKPAAPKPKGWFSL</sequence>
<organism evidence="5 6">
    <name type="scientific">Geoalkalibacter halelectricus</name>
    <dbReference type="NCBI Taxonomy" id="2847045"/>
    <lineage>
        <taxon>Bacteria</taxon>
        <taxon>Pseudomonadati</taxon>
        <taxon>Thermodesulfobacteriota</taxon>
        <taxon>Desulfuromonadia</taxon>
        <taxon>Desulfuromonadales</taxon>
        <taxon>Geoalkalibacteraceae</taxon>
        <taxon>Geoalkalibacter</taxon>
    </lineage>
</organism>
<evidence type="ECO:0000256" key="1">
    <source>
        <dbReference type="ARBA" id="ARBA00022553"/>
    </source>
</evidence>